<dbReference type="Proteomes" id="UP000785679">
    <property type="component" value="Unassembled WGS sequence"/>
</dbReference>
<name>A0A8J8SV85_HALGN</name>
<sequence length="101" mass="10845">MIPETITQGRLTSISDSRRIRRQSCSVVRIVAASSTRGTRLDTTLSYQIPCSTSVKNQMPDRIITNVTSASTNMAARGSQVAGITATRAVEGDDRSLSNVT</sequence>
<accession>A0A8J8SV85</accession>
<dbReference type="EMBL" id="RRYP01029760">
    <property type="protein sequence ID" value="TNV71526.1"/>
    <property type="molecule type" value="Genomic_DNA"/>
</dbReference>
<comment type="caution">
    <text evidence="1">The sequence shown here is derived from an EMBL/GenBank/DDBJ whole genome shotgun (WGS) entry which is preliminary data.</text>
</comment>
<keyword evidence="2" id="KW-1185">Reference proteome</keyword>
<evidence type="ECO:0000313" key="1">
    <source>
        <dbReference type="EMBL" id="TNV71526.1"/>
    </source>
</evidence>
<gene>
    <name evidence="1" type="ORF">FGO68_gene14386</name>
</gene>
<dbReference type="AlphaFoldDB" id="A0A8J8SV85"/>
<protein>
    <submittedName>
        <fullName evidence="1">Uncharacterized protein</fullName>
    </submittedName>
</protein>
<organism evidence="1 2">
    <name type="scientific">Halteria grandinella</name>
    <dbReference type="NCBI Taxonomy" id="5974"/>
    <lineage>
        <taxon>Eukaryota</taxon>
        <taxon>Sar</taxon>
        <taxon>Alveolata</taxon>
        <taxon>Ciliophora</taxon>
        <taxon>Intramacronucleata</taxon>
        <taxon>Spirotrichea</taxon>
        <taxon>Stichotrichia</taxon>
        <taxon>Sporadotrichida</taxon>
        <taxon>Halteriidae</taxon>
        <taxon>Halteria</taxon>
    </lineage>
</organism>
<proteinExistence type="predicted"/>
<evidence type="ECO:0000313" key="2">
    <source>
        <dbReference type="Proteomes" id="UP000785679"/>
    </source>
</evidence>
<reference evidence="1" key="1">
    <citation type="submission" date="2019-06" db="EMBL/GenBank/DDBJ databases">
        <authorList>
            <person name="Zheng W."/>
        </authorList>
    </citation>
    <scope>NUCLEOTIDE SEQUENCE</scope>
    <source>
        <strain evidence="1">QDHG01</strain>
    </source>
</reference>